<proteinExistence type="predicted"/>
<sequence>MQSPLLTFLRRLEAQNIWRVTYNALPQQQYSSTAVQDQAEEPSRSTTEWYNDESLSAQDALKLLVARIQASGPVKQHHLQELYQRCRTGDELDRALKLTRLNYLARGALEQHAPFSHRTSKALVSQAMQLGVPEVAARALEHSAEFGLPADSAKEATPLLIYYSKQGDLLAMFELYEVMKRRGRHPGPDVCYVLVKGCVDWGRPDLARTVVQEFRDAGVRIREGTLAYMERRPTMGLEAALPSTAEFSGAIMGGAGGALAARAAPR</sequence>
<dbReference type="AlphaFoldDB" id="A0A1D2A0R4"/>
<dbReference type="EMBL" id="GDKF01005931">
    <property type="protein sequence ID" value="JAT72691.1"/>
    <property type="molecule type" value="Transcribed_RNA"/>
</dbReference>
<dbReference type="Gene3D" id="1.25.40.10">
    <property type="entry name" value="Tetratricopeptide repeat domain"/>
    <property type="match status" value="1"/>
</dbReference>
<gene>
    <name evidence="1" type="ORF">g.19583</name>
</gene>
<protein>
    <recommendedName>
        <fullName evidence="2">Pentacotripeptide-repeat region of PRORP domain-containing protein</fullName>
    </recommendedName>
</protein>
<organism evidence="1">
    <name type="scientific">Auxenochlorella protothecoides</name>
    <name type="common">Green microalga</name>
    <name type="synonym">Chlorella protothecoides</name>
    <dbReference type="NCBI Taxonomy" id="3075"/>
    <lineage>
        <taxon>Eukaryota</taxon>
        <taxon>Viridiplantae</taxon>
        <taxon>Chlorophyta</taxon>
        <taxon>core chlorophytes</taxon>
        <taxon>Trebouxiophyceae</taxon>
        <taxon>Chlorellales</taxon>
        <taxon>Chlorellaceae</taxon>
        <taxon>Auxenochlorella</taxon>
    </lineage>
</organism>
<accession>A0A1D2A0R4</accession>
<dbReference type="InterPro" id="IPR011990">
    <property type="entry name" value="TPR-like_helical_dom_sf"/>
</dbReference>
<name>A0A1D2A0R4_AUXPR</name>
<evidence type="ECO:0008006" key="2">
    <source>
        <dbReference type="Google" id="ProtNLM"/>
    </source>
</evidence>
<evidence type="ECO:0000313" key="1">
    <source>
        <dbReference type="EMBL" id="JAT72691.1"/>
    </source>
</evidence>
<reference evidence="1" key="1">
    <citation type="submission" date="2015-08" db="EMBL/GenBank/DDBJ databases">
        <authorList>
            <person name="Babu N.S."/>
            <person name="Beckwith C.J."/>
            <person name="Beseler K.G."/>
            <person name="Brison A."/>
            <person name="Carone J.V."/>
            <person name="Caskin T.P."/>
            <person name="Diamond M."/>
            <person name="Durham M.E."/>
            <person name="Foxe J.M."/>
            <person name="Go M."/>
            <person name="Henderson B.A."/>
            <person name="Jones I.B."/>
            <person name="McGettigan J.A."/>
            <person name="Micheletti S.J."/>
            <person name="Nasrallah M.E."/>
            <person name="Ortiz D."/>
            <person name="Piller C.R."/>
            <person name="Privatt S.R."/>
            <person name="Schneider S.L."/>
            <person name="Sharp S."/>
            <person name="Smith T.C."/>
            <person name="Stanton J.D."/>
            <person name="Ullery H.E."/>
            <person name="Wilson R.J."/>
            <person name="Serrano M.G."/>
            <person name="Buck G."/>
            <person name="Lee V."/>
            <person name="Wang Y."/>
            <person name="Carvalho R."/>
            <person name="Voegtly L."/>
            <person name="Shi R."/>
            <person name="Duckworth R."/>
            <person name="Johnson A."/>
            <person name="Loviza R."/>
            <person name="Walstead R."/>
            <person name="Shah Z."/>
            <person name="Kiflezghi M."/>
            <person name="Wade K."/>
            <person name="Ball S.L."/>
            <person name="Bradley K.W."/>
            <person name="Asai D.J."/>
            <person name="Bowman C.A."/>
            <person name="Russell D.A."/>
            <person name="Pope W.H."/>
            <person name="Jacobs-Sera D."/>
            <person name="Hendrix R.W."/>
            <person name="Hatfull G.F."/>
        </authorList>
    </citation>
    <scope>NUCLEOTIDE SEQUENCE</scope>
</reference>